<dbReference type="STRING" id="1069680.M7PAE8"/>
<dbReference type="Pfam" id="PF10516">
    <property type="entry name" value="SHNi-TPR"/>
    <property type="match status" value="1"/>
</dbReference>
<keyword evidence="4 6" id="KW-0802">TPR repeat</keyword>
<keyword evidence="3" id="KW-0677">Repeat</keyword>
<dbReference type="GO" id="GO:0034080">
    <property type="term" value="P:CENP-A containing chromatin assembly"/>
    <property type="evidence" value="ECO:0007669"/>
    <property type="project" value="TreeGrafter"/>
</dbReference>
<comment type="caution">
    <text evidence="9">The sequence shown here is derived from an EMBL/GenBank/DDBJ whole genome shotgun (WGS) entry which is preliminary data.</text>
</comment>
<dbReference type="Gene3D" id="1.25.40.10">
    <property type="entry name" value="Tetratricopeptide repeat domain"/>
    <property type="match status" value="1"/>
</dbReference>
<evidence type="ECO:0000313" key="9">
    <source>
        <dbReference type="EMBL" id="EMR10810.1"/>
    </source>
</evidence>
<comment type="subcellular location">
    <subcellularLocation>
        <location evidence="1">Nucleus</location>
    </subcellularLocation>
</comment>
<proteinExistence type="inferred from homology"/>
<dbReference type="EMBL" id="AFWA02000003">
    <property type="protein sequence ID" value="EMR10810.1"/>
    <property type="molecule type" value="Genomic_DNA"/>
</dbReference>
<keyword evidence="5" id="KW-0539">Nucleus</keyword>
<evidence type="ECO:0000256" key="6">
    <source>
        <dbReference type="PROSITE-ProRule" id="PRU00339"/>
    </source>
</evidence>
<protein>
    <recommendedName>
        <fullName evidence="8">Tetratricopeptide SHNi-TPR domain-containing protein</fullName>
    </recommendedName>
</protein>
<dbReference type="OrthoDB" id="5587616at2759"/>
<dbReference type="PANTHER" id="PTHR15081:SF1">
    <property type="entry name" value="NUCLEAR AUTOANTIGENIC SPERM PROTEIN"/>
    <property type="match status" value="1"/>
</dbReference>
<dbReference type="RefSeq" id="XP_007872870.1">
    <property type="nucleotide sequence ID" value="XM_007874679.1"/>
</dbReference>
<evidence type="ECO:0000256" key="4">
    <source>
        <dbReference type="ARBA" id="ARBA00022803"/>
    </source>
</evidence>
<dbReference type="Proteomes" id="UP000011958">
    <property type="component" value="Unassembled WGS sequence"/>
</dbReference>
<name>M7PAE8_PNEMU</name>
<evidence type="ECO:0000256" key="5">
    <source>
        <dbReference type="ARBA" id="ARBA00023242"/>
    </source>
</evidence>
<gene>
    <name evidence="9" type="ORF">PNEG_00957</name>
</gene>
<evidence type="ECO:0000256" key="7">
    <source>
        <dbReference type="SAM" id="Coils"/>
    </source>
</evidence>
<evidence type="ECO:0000313" key="10">
    <source>
        <dbReference type="Proteomes" id="UP000011958"/>
    </source>
</evidence>
<dbReference type="GO" id="GO:0042393">
    <property type="term" value="F:histone binding"/>
    <property type="evidence" value="ECO:0007669"/>
    <property type="project" value="TreeGrafter"/>
</dbReference>
<dbReference type="GO" id="GO:0006335">
    <property type="term" value="P:DNA replication-dependent chromatin assembly"/>
    <property type="evidence" value="ECO:0007669"/>
    <property type="project" value="TreeGrafter"/>
</dbReference>
<keyword evidence="10" id="KW-1185">Reference proteome</keyword>
<keyword evidence="7" id="KW-0175">Coiled coil</keyword>
<dbReference type="PROSITE" id="PS50005">
    <property type="entry name" value="TPR"/>
    <property type="match status" value="1"/>
</dbReference>
<dbReference type="GeneID" id="19894655"/>
<dbReference type="AlphaFoldDB" id="M7PAE8"/>
<dbReference type="InterPro" id="IPR019544">
    <property type="entry name" value="Tetratricopeptide_SHNi-TPR_dom"/>
</dbReference>
<organism evidence="9 10">
    <name type="scientific">Pneumocystis murina (strain B123)</name>
    <name type="common">Mouse pneumocystis pneumonia agent</name>
    <name type="synonym">Pneumocystis carinii f. sp. muris</name>
    <dbReference type="NCBI Taxonomy" id="1069680"/>
    <lineage>
        <taxon>Eukaryota</taxon>
        <taxon>Fungi</taxon>
        <taxon>Dikarya</taxon>
        <taxon>Ascomycota</taxon>
        <taxon>Taphrinomycotina</taxon>
        <taxon>Pneumocystomycetes</taxon>
        <taxon>Pneumocystaceae</taxon>
        <taxon>Pneumocystis</taxon>
    </lineage>
</organism>
<dbReference type="VEuPathDB" id="FungiDB:PNEG_00957"/>
<dbReference type="eggNOG" id="KOG4563">
    <property type="taxonomic scope" value="Eukaryota"/>
</dbReference>
<feature type="domain" description="Tetratricopeptide SHNi-TPR" evidence="8">
    <location>
        <begin position="191"/>
        <end position="227"/>
    </location>
</feature>
<comment type="similarity">
    <text evidence="2">Belongs to the NASP family.</text>
</comment>
<evidence type="ECO:0000256" key="1">
    <source>
        <dbReference type="ARBA" id="ARBA00004123"/>
    </source>
</evidence>
<evidence type="ECO:0000256" key="3">
    <source>
        <dbReference type="ARBA" id="ARBA00022737"/>
    </source>
</evidence>
<sequence>MVEKEMQEIDSNGVLYSFPGPSESELSLEEAYSVVNEADRLYYKKDYEKAVEKYSLALERIVREYGEGDVRNADVFYSYGRALFHLAVKRSGVFGGVVPPLKNHTDIGSAFPKPLFNSSRLCFSGDESSDEESEDMVKEDDFSIAWEALDFSRFLYQKMLDINRGVSEKSSEDQKMGFVEENSITIEKKLADTYDLLGEISLENENFQQALVDFQSSLDLKIKIYPLESSLISEAHYKLALALEFLQESDLREKAIEHIHWAIKSLEKRLEIEQKSKKGKEKQEKEESEIQDMLLELRQKIKELEKNPEKTVVKTPDFENIVRNSQDVKKTLLDIISNANDVNALVKKKKKSISNGLPNIDENQQINQVHKKTKIENSCN</sequence>
<dbReference type="InterPro" id="IPR011990">
    <property type="entry name" value="TPR-like_helical_dom_sf"/>
</dbReference>
<dbReference type="SUPFAM" id="SSF48452">
    <property type="entry name" value="TPR-like"/>
    <property type="match status" value="1"/>
</dbReference>
<accession>M7PAE8</accession>
<feature type="repeat" description="TPR" evidence="6">
    <location>
        <begin position="191"/>
        <end position="224"/>
    </location>
</feature>
<dbReference type="PANTHER" id="PTHR15081">
    <property type="entry name" value="NUCLEAR AUTOANTIGENIC SPERM PROTEIN NASP -RELATED"/>
    <property type="match status" value="1"/>
</dbReference>
<evidence type="ECO:0000256" key="2">
    <source>
        <dbReference type="ARBA" id="ARBA00008402"/>
    </source>
</evidence>
<dbReference type="OMA" id="IAECHYK"/>
<dbReference type="GO" id="GO:0005654">
    <property type="term" value="C:nucleoplasm"/>
    <property type="evidence" value="ECO:0007669"/>
    <property type="project" value="TreeGrafter"/>
</dbReference>
<reference evidence="10" key="1">
    <citation type="journal article" date="2016" name="Nat. Commun.">
        <title>Genome analysis of three Pneumocystis species reveals adaptation mechanisms to life exclusively in mammalian hosts.</title>
        <authorList>
            <person name="Ma L."/>
            <person name="Chen Z."/>
            <person name="Huang D.W."/>
            <person name="Kutty G."/>
            <person name="Ishihara M."/>
            <person name="Wang H."/>
            <person name="Abouelleil A."/>
            <person name="Bishop L."/>
            <person name="Davey E."/>
            <person name="Deng R."/>
            <person name="Deng X."/>
            <person name="Fan L."/>
            <person name="Fantoni G."/>
            <person name="Fitzgerald M."/>
            <person name="Gogineni E."/>
            <person name="Goldberg J.M."/>
            <person name="Handley G."/>
            <person name="Hu X."/>
            <person name="Huber C."/>
            <person name="Jiao X."/>
            <person name="Jones K."/>
            <person name="Levin J.Z."/>
            <person name="Liu Y."/>
            <person name="Macdonald P."/>
            <person name="Melnikov A."/>
            <person name="Raley C."/>
            <person name="Sassi M."/>
            <person name="Sherman B.T."/>
            <person name="Song X."/>
            <person name="Sykes S."/>
            <person name="Tran B."/>
            <person name="Walsh L."/>
            <person name="Xia Y."/>
            <person name="Yang J."/>
            <person name="Young S."/>
            <person name="Zeng Q."/>
            <person name="Zheng X."/>
            <person name="Stephens R."/>
            <person name="Nusbaum C."/>
            <person name="Birren B.W."/>
            <person name="Azadi P."/>
            <person name="Lempicki R.A."/>
            <person name="Cuomo C.A."/>
            <person name="Kovacs J.A."/>
        </authorList>
    </citation>
    <scope>NUCLEOTIDE SEQUENCE [LARGE SCALE GENOMIC DNA]</scope>
    <source>
        <strain evidence="10">B123</strain>
    </source>
</reference>
<feature type="coiled-coil region" evidence="7">
    <location>
        <begin position="263"/>
        <end position="307"/>
    </location>
</feature>
<dbReference type="InterPro" id="IPR051730">
    <property type="entry name" value="NASP-like"/>
</dbReference>
<dbReference type="InterPro" id="IPR019734">
    <property type="entry name" value="TPR_rpt"/>
</dbReference>
<evidence type="ECO:0000259" key="8">
    <source>
        <dbReference type="Pfam" id="PF10516"/>
    </source>
</evidence>
<dbReference type="HOGENOM" id="CLU_028900_1_0_1"/>